<keyword evidence="2" id="KW-0812">Transmembrane</keyword>
<evidence type="ECO:0000313" key="4">
    <source>
        <dbReference type="Proteomes" id="UP000662931"/>
    </source>
</evidence>
<evidence type="ECO:0000256" key="2">
    <source>
        <dbReference type="SAM" id="Phobius"/>
    </source>
</evidence>
<feature type="region of interest" description="Disordered" evidence="1">
    <location>
        <begin position="86"/>
        <end position="149"/>
    </location>
</feature>
<evidence type="ECO:0000256" key="1">
    <source>
        <dbReference type="SAM" id="MobiDB-lite"/>
    </source>
</evidence>
<dbReference type="GeneID" id="62197517"/>
<dbReference type="OrthoDB" id="10445319at2759"/>
<dbReference type="RefSeq" id="XP_038780288.1">
    <property type="nucleotide sequence ID" value="XM_038924360.1"/>
</dbReference>
<accession>A0A875S738</accession>
<organism evidence="3 4">
    <name type="scientific">Eeniella nana</name>
    <name type="common">Yeast</name>
    <name type="synonym">Brettanomyces nanus</name>
    <dbReference type="NCBI Taxonomy" id="13502"/>
    <lineage>
        <taxon>Eukaryota</taxon>
        <taxon>Fungi</taxon>
        <taxon>Dikarya</taxon>
        <taxon>Ascomycota</taxon>
        <taxon>Saccharomycotina</taxon>
        <taxon>Pichiomycetes</taxon>
        <taxon>Pichiales</taxon>
        <taxon>Pichiaceae</taxon>
        <taxon>Brettanomyces</taxon>
    </lineage>
</organism>
<gene>
    <name evidence="3" type="ORF">FOA43_004117</name>
</gene>
<feature type="compositionally biased region" description="Polar residues" evidence="1">
    <location>
        <begin position="129"/>
        <end position="149"/>
    </location>
</feature>
<evidence type="ECO:0000313" key="3">
    <source>
        <dbReference type="EMBL" id="QPG76723.1"/>
    </source>
</evidence>
<sequence>MPLPVFLYWTLPIGLGIGAGVLTALIVHRNEVEEFFEDATLSVMDKMSVAIEKRKIQRKEAVGVLAAGSESDDLFLGTATLSGATFQNEKESSSKITNRRKPHGLNREDIDQWIMSQSSEEDTYAPVPSETSAPSSSGLSGITPSITSE</sequence>
<dbReference type="KEGG" id="bnn:FOA43_004117"/>
<feature type="transmembrane region" description="Helical" evidence="2">
    <location>
        <begin position="6"/>
        <end position="27"/>
    </location>
</feature>
<dbReference type="Proteomes" id="UP000662931">
    <property type="component" value="Chromosome 4"/>
</dbReference>
<dbReference type="EMBL" id="CP064815">
    <property type="protein sequence ID" value="QPG76723.1"/>
    <property type="molecule type" value="Genomic_DNA"/>
</dbReference>
<proteinExistence type="predicted"/>
<keyword evidence="2" id="KW-1133">Transmembrane helix</keyword>
<dbReference type="AlphaFoldDB" id="A0A875S738"/>
<keyword evidence="2" id="KW-0472">Membrane</keyword>
<protein>
    <submittedName>
        <fullName evidence="3">Uncharacterized protein</fullName>
    </submittedName>
</protein>
<reference evidence="3" key="1">
    <citation type="submission" date="2020-10" db="EMBL/GenBank/DDBJ databases">
        <authorList>
            <person name="Roach M.J.R."/>
        </authorList>
    </citation>
    <scope>NUCLEOTIDE SEQUENCE</scope>
    <source>
        <strain evidence="3">CBS 1945</strain>
    </source>
</reference>
<name>A0A875S738_EENNA</name>
<keyword evidence="4" id="KW-1185">Reference proteome</keyword>